<name>A0A482XW70_LAOST</name>
<sequence length="119" mass="14119">MLTTLFGVFYDSRPAYKTLLLNMADVNRDEKLGDEEFMDFYEAAIEFYAATIEDEHGERKVEELDLLSRREPCKALSKKKVDFSEYYLIKTYRRLLSDNFELPIFTKLPEDVPKDWPKC</sequence>
<keyword evidence="2" id="KW-1185">Reference proteome</keyword>
<dbReference type="Proteomes" id="UP000291343">
    <property type="component" value="Unassembled WGS sequence"/>
</dbReference>
<comment type="caution">
    <text evidence="1">The sequence shown here is derived from an EMBL/GenBank/DDBJ whole genome shotgun (WGS) entry which is preliminary data.</text>
</comment>
<dbReference type="AlphaFoldDB" id="A0A482XW70"/>
<reference evidence="1 2" key="1">
    <citation type="journal article" date="2017" name="Gigascience">
        <title>Genome sequence of the small brown planthopper, Laodelphax striatellus.</title>
        <authorList>
            <person name="Zhu J."/>
            <person name="Jiang F."/>
            <person name="Wang X."/>
            <person name="Yang P."/>
            <person name="Bao Y."/>
            <person name="Zhao W."/>
            <person name="Wang W."/>
            <person name="Lu H."/>
            <person name="Wang Q."/>
            <person name="Cui N."/>
            <person name="Li J."/>
            <person name="Chen X."/>
            <person name="Luo L."/>
            <person name="Yu J."/>
            <person name="Kang L."/>
            <person name="Cui F."/>
        </authorList>
    </citation>
    <scope>NUCLEOTIDE SEQUENCE [LARGE SCALE GENOMIC DNA]</scope>
    <source>
        <strain evidence="1">Lst14</strain>
    </source>
</reference>
<evidence type="ECO:0000313" key="1">
    <source>
        <dbReference type="EMBL" id="RZF48781.1"/>
    </source>
</evidence>
<dbReference type="InParanoid" id="A0A482XW70"/>
<proteinExistence type="predicted"/>
<protein>
    <submittedName>
        <fullName evidence="1">Uncharacterized protein</fullName>
    </submittedName>
</protein>
<accession>A0A482XW70</accession>
<organism evidence="1 2">
    <name type="scientific">Laodelphax striatellus</name>
    <name type="common">Small brown planthopper</name>
    <name type="synonym">Delphax striatella</name>
    <dbReference type="NCBI Taxonomy" id="195883"/>
    <lineage>
        <taxon>Eukaryota</taxon>
        <taxon>Metazoa</taxon>
        <taxon>Ecdysozoa</taxon>
        <taxon>Arthropoda</taxon>
        <taxon>Hexapoda</taxon>
        <taxon>Insecta</taxon>
        <taxon>Pterygota</taxon>
        <taxon>Neoptera</taxon>
        <taxon>Paraneoptera</taxon>
        <taxon>Hemiptera</taxon>
        <taxon>Auchenorrhyncha</taxon>
        <taxon>Fulgoroidea</taxon>
        <taxon>Delphacidae</taxon>
        <taxon>Criomorphinae</taxon>
        <taxon>Laodelphax</taxon>
    </lineage>
</organism>
<dbReference type="EMBL" id="QKKF02000945">
    <property type="protein sequence ID" value="RZF48781.1"/>
    <property type="molecule type" value="Genomic_DNA"/>
</dbReference>
<evidence type="ECO:0000313" key="2">
    <source>
        <dbReference type="Proteomes" id="UP000291343"/>
    </source>
</evidence>
<gene>
    <name evidence="1" type="ORF">LSTR_LSTR008130</name>
</gene>